<dbReference type="EMBL" id="JBIACJ010000015">
    <property type="protein sequence ID" value="MFE8698484.1"/>
    <property type="molecule type" value="Genomic_DNA"/>
</dbReference>
<keyword evidence="2" id="KW-0413">Isomerase</keyword>
<dbReference type="RefSeq" id="WP_389222921.1">
    <property type="nucleotide sequence ID" value="NZ_JBIACJ010000015.1"/>
</dbReference>
<protein>
    <submittedName>
        <fullName evidence="3">Aspartate/glutamate racemase family protein</fullName>
    </submittedName>
</protein>
<evidence type="ECO:0000313" key="3">
    <source>
        <dbReference type="EMBL" id="MFE8698484.1"/>
    </source>
</evidence>
<dbReference type="PANTHER" id="PTHR21198:SF7">
    <property type="entry name" value="ASPARTATE-GLUTAMATE RACEMASE FAMILY"/>
    <property type="match status" value="1"/>
</dbReference>
<gene>
    <name evidence="3" type="ORF">ACFYKT_19490</name>
</gene>
<keyword evidence="4" id="KW-1185">Reference proteome</keyword>
<dbReference type="SUPFAM" id="SSF53681">
    <property type="entry name" value="Aspartate/glutamate racemase"/>
    <property type="match status" value="2"/>
</dbReference>
<accession>A0ABW6K3Z9</accession>
<evidence type="ECO:0000256" key="2">
    <source>
        <dbReference type="ARBA" id="ARBA00023235"/>
    </source>
</evidence>
<proteinExistence type="inferred from homology"/>
<comment type="similarity">
    <text evidence="1">Belongs to the aspartate/glutamate racemases family.</text>
</comment>
<comment type="caution">
    <text evidence="3">The sequence shown here is derived from an EMBL/GenBank/DDBJ whole genome shotgun (WGS) entry which is preliminary data.</text>
</comment>
<dbReference type="PANTHER" id="PTHR21198">
    <property type="entry name" value="GLUTAMATE RACEMASE"/>
    <property type="match status" value="1"/>
</dbReference>
<evidence type="ECO:0000313" key="4">
    <source>
        <dbReference type="Proteomes" id="UP001601058"/>
    </source>
</evidence>
<dbReference type="NCBIfam" id="TIGR00035">
    <property type="entry name" value="asp_race"/>
    <property type="match status" value="1"/>
</dbReference>
<dbReference type="Gene3D" id="3.40.50.1860">
    <property type="match status" value="2"/>
</dbReference>
<dbReference type="InterPro" id="IPR001920">
    <property type="entry name" value="Asp/Glu_race"/>
</dbReference>
<dbReference type="InterPro" id="IPR015942">
    <property type="entry name" value="Asp/Glu/hydantoin_racemase"/>
</dbReference>
<sequence length="238" mass="26169">MGKKSLGVIGGMGPMATSVFFEKVIENTVAGADQDHINMIILNHATLPDRTSVILNKTEDTFLHAVEKDLKLLESAGVANIAIPCNTSHYFYDKMQEMTGVNIIHMIDETCKTIHQTYGEQSKVGILATNGTVSSGIYEKGCNAYNMQLYKPNKVYQDQIMNTIYNVKSDLAIDVNIIEQIIKDLVHNEGCSCVILACTELSCLKLSDDVTSYCVDAMDVLVERSIEYSGGIVKKVNS</sequence>
<dbReference type="Pfam" id="PF01177">
    <property type="entry name" value="Asp_Glu_race"/>
    <property type="match status" value="1"/>
</dbReference>
<evidence type="ECO:0000256" key="1">
    <source>
        <dbReference type="ARBA" id="ARBA00007847"/>
    </source>
</evidence>
<name>A0ABW6K3Z9_9BACI</name>
<dbReference type="InterPro" id="IPR004380">
    <property type="entry name" value="Asp_race"/>
</dbReference>
<organism evidence="3 4">
    <name type="scientific">Cytobacillus mangrovibacter</name>
    <dbReference type="NCBI Taxonomy" id="3299024"/>
    <lineage>
        <taxon>Bacteria</taxon>
        <taxon>Bacillati</taxon>
        <taxon>Bacillota</taxon>
        <taxon>Bacilli</taxon>
        <taxon>Bacillales</taxon>
        <taxon>Bacillaceae</taxon>
        <taxon>Cytobacillus</taxon>
    </lineage>
</organism>
<reference evidence="3 4" key="1">
    <citation type="submission" date="2024-08" db="EMBL/GenBank/DDBJ databases">
        <title>Two novel Cytobacillus novel species.</title>
        <authorList>
            <person name="Liu G."/>
        </authorList>
    </citation>
    <scope>NUCLEOTIDE SEQUENCE [LARGE SCALE GENOMIC DNA]</scope>
    <source>
        <strain evidence="3 4">FJAT-53684</strain>
    </source>
</reference>
<dbReference type="Proteomes" id="UP001601058">
    <property type="component" value="Unassembled WGS sequence"/>
</dbReference>